<evidence type="ECO:0000313" key="3">
    <source>
        <dbReference type="Proteomes" id="UP000694541"/>
    </source>
</evidence>
<evidence type="ECO:0000313" key="2">
    <source>
        <dbReference type="Ensembl" id="ENSANIP00000018987.1"/>
    </source>
</evidence>
<dbReference type="InterPro" id="IPR019464">
    <property type="entry name" value="ELL_N"/>
</dbReference>
<accession>A0A8B9N938</accession>
<dbReference type="GO" id="GO:0006368">
    <property type="term" value="P:transcription elongation by RNA polymerase II"/>
    <property type="evidence" value="ECO:0007669"/>
    <property type="project" value="InterPro"/>
</dbReference>
<feature type="domain" description="RNA polymerase II elongation factor ELL N-terminal" evidence="1">
    <location>
        <begin position="7"/>
        <end position="46"/>
    </location>
</feature>
<proteinExistence type="predicted"/>
<dbReference type="AlphaFoldDB" id="A0A8B9N938"/>
<dbReference type="Proteomes" id="UP000694541">
    <property type="component" value="Unplaced"/>
</dbReference>
<evidence type="ECO:0000259" key="1">
    <source>
        <dbReference type="Pfam" id="PF10390"/>
    </source>
</evidence>
<reference evidence="2" key="1">
    <citation type="submission" date="2025-08" db="UniProtKB">
        <authorList>
            <consortium name="Ensembl"/>
        </authorList>
    </citation>
    <scope>IDENTIFICATION</scope>
</reference>
<organism evidence="2 3">
    <name type="scientific">Accipiter nisus</name>
    <name type="common">Eurasian sparrowhawk</name>
    <dbReference type="NCBI Taxonomy" id="211598"/>
    <lineage>
        <taxon>Eukaryota</taxon>
        <taxon>Metazoa</taxon>
        <taxon>Chordata</taxon>
        <taxon>Craniata</taxon>
        <taxon>Vertebrata</taxon>
        <taxon>Euteleostomi</taxon>
        <taxon>Archelosauria</taxon>
        <taxon>Archosauria</taxon>
        <taxon>Dinosauria</taxon>
        <taxon>Saurischia</taxon>
        <taxon>Theropoda</taxon>
        <taxon>Coelurosauria</taxon>
        <taxon>Aves</taxon>
        <taxon>Neognathae</taxon>
        <taxon>Neoaves</taxon>
        <taxon>Telluraves</taxon>
        <taxon>Accipitrimorphae</taxon>
        <taxon>Accipitriformes</taxon>
        <taxon>Accipitridae</taxon>
        <taxon>Accipitrinae</taxon>
        <taxon>Accipiter</taxon>
    </lineage>
</organism>
<keyword evidence="3" id="KW-1185">Reference proteome</keyword>
<dbReference type="Pfam" id="PF10390">
    <property type="entry name" value="ELL"/>
    <property type="match status" value="1"/>
</dbReference>
<dbReference type="Ensembl" id="ENSANIT00000019622.1">
    <property type="protein sequence ID" value="ENSANIP00000018987.1"/>
    <property type="gene ID" value="ENSANIG00000012912.1"/>
</dbReference>
<reference evidence="2" key="2">
    <citation type="submission" date="2025-09" db="UniProtKB">
        <authorList>
            <consortium name="Ensembl"/>
        </authorList>
    </citation>
    <scope>IDENTIFICATION</scope>
</reference>
<dbReference type="GO" id="GO:0008023">
    <property type="term" value="C:transcription elongation factor complex"/>
    <property type="evidence" value="ECO:0007669"/>
    <property type="project" value="InterPro"/>
</dbReference>
<sequence>MAALQAERGYGLSCGRLGRGTRVSVFHVKLTESALRAFESYQACKVGAAGCGGPVWGPLPR</sequence>
<name>A0A8B9N938_9AVES</name>
<protein>
    <recommendedName>
        <fullName evidence="1">RNA polymerase II elongation factor ELL N-terminal domain-containing protein</fullName>
    </recommendedName>
</protein>